<dbReference type="CDD" id="cd00130">
    <property type="entry name" value="PAS"/>
    <property type="match status" value="2"/>
</dbReference>
<dbReference type="Pfam" id="PF00989">
    <property type="entry name" value="PAS"/>
    <property type="match status" value="1"/>
</dbReference>
<dbReference type="SUPFAM" id="SSF55785">
    <property type="entry name" value="PYP-like sensor domain (PAS domain)"/>
    <property type="match status" value="3"/>
</dbReference>
<evidence type="ECO:0000256" key="4">
    <source>
        <dbReference type="ARBA" id="ARBA00022679"/>
    </source>
</evidence>
<keyword evidence="14" id="KW-1185">Reference proteome</keyword>
<dbReference type="Gene3D" id="3.30.565.10">
    <property type="entry name" value="Histidine kinase-like ATPase, C-terminal domain"/>
    <property type="match status" value="1"/>
</dbReference>
<dbReference type="SUPFAM" id="SSF55781">
    <property type="entry name" value="GAF domain-like"/>
    <property type="match status" value="1"/>
</dbReference>
<dbReference type="SUPFAM" id="SSF52172">
    <property type="entry name" value="CheY-like"/>
    <property type="match status" value="1"/>
</dbReference>
<protein>
    <recommendedName>
        <fullName evidence="2">histidine kinase</fullName>
        <ecNumber evidence="2">2.7.13.3</ecNumber>
    </recommendedName>
</protein>
<comment type="caution">
    <text evidence="13">The sequence shown here is derived from an EMBL/GenBank/DDBJ whole genome shotgun (WGS) entry which is preliminary data.</text>
</comment>
<dbReference type="Pfam" id="PF08448">
    <property type="entry name" value="PAS_4"/>
    <property type="match status" value="1"/>
</dbReference>
<evidence type="ECO:0000256" key="6">
    <source>
        <dbReference type="ARBA" id="ARBA00022777"/>
    </source>
</evidence>
<evidence type="ECO:0000256" key="2">
    <source>
        <dbReference type="ARBA" id="ARBA00012438"/>
    </source>
</evidence>
<reference evidence="13 14" key="1">
    <citation type="submission" date="2018-05" db="EMBL/GenBank/DDBJ databases">
        <title>Draft genome of Methanospirillum stamsii Pt1.</title>
        <authorList>
            <person name="Dueholm M.S."/>
            <person name="Nielsen P.H."/>
            <person name="Bakmann L.F."/>
            <person name="Otzen D.E."/>
        </authorList>
    </citation>
    <scope>NUCLEOTIDE SEQUENCE [LARGE SCALE GENOMIC DNA]</scope>
    <source>
        <strain evidence="13 14">Pt1</strain>
    </source>
</reference>
<evidence type="ECO:0000259" key="12">
    <source>
        <dbReference type="PROSITE" id="PS50113"/>
    </source>
</evidence>
<dbReference type="Proteomes" id="UP000245934">
    <property type="component" value="Unassembled WGS sequence"/>
</dbReference>
<keyword evidence="7" id="KW-0067">ATP-binding</keyword>
<feature type="domain" description="PAS" evidence="11">
    <location>
        <begin position="730"/>
        <end position="764"/>
    </location>
</feature>
<dbReference type="Gene3D" id="3.30.450.40">
    <property type="match status" value="1"/>
</dbReference>
<dbReference type="PANTHER" id="PTHR41523:SF8">
    <property type="entry name" value="ETHYLENE RESPONSE SENSOR PROTEIN"/>
    <property type="match status" value="1"/>
</dbReference>
<dbReference type="InterPro" id="IPR013767">
    <property type="entry name" value="PAS_fold"/>
</dbReference>
<evidence type="ECO:0000313" key="13">
    <source>
        <dbReference type="EMBL" id="PWR75429.1"/>
    </source>
</evidence>
<dbReference type="InterPro" id="IPR001610">
    <property type="entry name" value="PAC"/>
</dbReference>
<dbReference type="RefSeq" id="WP_109939948.1">
    <property type="nucleotide sequence ID" value="NZ_CP176366.1"/>
</dbReference>
<dbReference type="InterPro" id="IPR011006">
    <property type="entry name" value="CheY-like_superfamily"/>
</dbReference>
<dbReference type="PROSITE" id="PS50113">
    <property type="entry name" value="PAC"/>
    <property type="match status" value="2"/>
</dbReference>
<dbReference type="PANTHER" id="PTHR41523">
    <property type="entry name" value="TWO-COMPONENT SYSTEM SENSOR PROTEIN"/>
    <property type="match status" value="1"/>
</dbReference>
<comment type="catalytic activity">
    <reaction evidence="1">
        <text>ATP + protein L-histidine = ADP + protein N-phospho-L-histidine.</text>
        <dbReference type="EC" id="2.7.13.3"/>
    </reaction>
</comment>
<evidence type="ECO:0000259" key="11">
    <source>
        <dbReference type="PROSITE" id="PS50112"/>
    </source>
</evidence>
<dbReference type="InterPro" id="IPR035965">
    <property type="entry name" value="PAS-like_dom_sf"/>
</dbReference>
<feature type="modified residue" description="4-aspartylphosphate" evidence="9">
    <location>
        <position position="53"/>
    </location>
</feature>
<accession>A0A2V2N6G5</accession>
<keyword evidence="5" id="KW-0547">Nucleotide-binding</keyword>
<dbReference type="InterPro" id="IPR029016">
    <property type="entry name" value="GAF-like_dom_sf"/>
</dbReference>
<dbReference type="OrthoDB" id="135748at2157"/>
<dbReference type="GO" id="GO:0006355">
    <property type="term" value="P:regulation of DNA-templated transcription"/>
    <property type="evidence" value="ECO:0007669"/>
    <property type="project" value="InterPro"/>
</dbReference>
<evidence type="ECO:0000256" key="9">
    <source>
        <dbReference type="PROSITE-ProRule" id="PRU00169"/>
    </source>
</evidence>
<dbReference type="NCBIfam" id="TIGR00229">
    <property type="entry name" value="sensory_box"/>
    <property type="match status" value="3"/>
</dbReference>
<evidence type="ECO:0000259" key="10">
    <source>
        <dbReference type="PROSITE" id="PS50110"/>
    </source>
</evidence>
<dbReference type="InterPro" id="IPR003594">
    <property type="entry name" value="HATPase_dom"/>
</dbReference>
<dbReference type="PROSITE" id="PS50112">
    <property type="entry name" value="PAS"/>
    <property type="match status" value="2"/>
</dbReference>
<dbReference type="Pfam" id="PF08447">
    <property type="entry name" value="PAS_3"/>
    <property type="match status" value="1"/>
</dbReference>
<proteinExistence type="predicted"/>
<dbReference type="InterPro" id="IPR000014">
    <property type="entry name" value="PAS"/>
</dbReference>
<evidence type="ECO:0000256" key="5">
    <source>
        <dbReference type="ARBA" id="ARBA00022741"/>
    </source>
</evidence>
<keyword evidence="3 9" id="KW-0597">Phosphoprotein</keyword>
<dbReference type="InterPro" id="IPR036890">
    <property type="entry name" value="HATPase_C_sf"/>
</dbReference>
<dbReference type="SMART" id="SM00448">
    <property type="entry name" value="REC"/>
    <property type="match status" value="1"/>
</dbReference>
<dbReference type="PROSITE" id="PS50110">
    <property type="entry name" value="RESPONSE_REGULATORY"/>
    <property type="match status" value="1"/>
</dbReference>
<dbReference type="Gene3D" id="3.30.450.20">
    <property type="entry name" value="PAS domain"/>
    <property type="match status" value="3"/>
</dbReference>
<dbReference type="GO" id="GO:0005524">
    <property type="term" value="F:ATP binding"/>
    <property type="evidence" value="ECO:0007669"/>
    <property type="project" value="UniProtKB-KW"/>
</dbReference>
<dbReference type="Pfam" id="PF02518">
    <property type="entry name" value="HATPase_c"/>
    <property type="match status" value="1"/>
</dbReference>
<gene>
    <name evidence="13" type="ORF">DLD82_04645</name>
</gene>
<evidence type="ECO:0000256" key="1">
    <source>
        <dbReference type="ARBA" id="ARBA00000085"/>
    </source>
</evidence>
<keyword evidence="8" id="KW-0843">Virulence</keyword>
<dbReference type="EC" id="2.7.13.3" evidence="2"/>
<dbReference type="InterPro" id="IPR000700">
    <property type="entry name" value="PAS-assoc_C"/>
</dbReference>
<evidence type="ECO:0000256" key="8">
    <source>
        <dbReference type="ARBA" id="ARBA00023026"/>
    </source>
</evidence>
<dbReference type="GeneID" id="97609649"/>
<feature type="domain" description="Response regulatory" evidence="10">
    <location>
        <begin position="3"/>
        <end position="118"/>
    </location>
</feature>
<dbReference type="SMART" id="SM00091">
    <property type="entry name" value="PAS"/>
    <property type="match status" value="3"/>
</dbReference>
<keyword evidence="6" id="KW-0418">Kinase</keyword>
<dbReference type="GO" id="GO:0004673">
    <property type="term" value="F:protein histidine kinase activity"/>
    <property type="evidence" value="ECO:0007669"/>
    <property type="project" value="UniProtKB-EC"/>
</dbReference>
<dbReference type="Pfam" id="PF00072">
    <property type="entry name" value="Response_reg"/>
    <property type="match status" value="1"/>
</dbReference>
<dbReference type="InterPro" id="IPR001789">
    <property type="entry name" value="Sig_transdc_resp-reg_receiver"/>
</dbReference>
<evidence type="ECO:0000256" key="3">
    <source>
        <dbReference type="ARBA" id="ARBA00022553"/>
    </source>
</evidence>
<feature type="domain" description="PAC" evidence="12">
    <location>
        <begin position="783"/>
        <end position="833"/>
    </location>
</feature>
<sequence length="1052" mass="118803">MIKIIAVDDEPAFNEMLCIYMEDFGDFKISAYTSPKEAFERIIAGDVDAIITDYFMEEMDGISFIRKVKSVVPEIPAVLLTARDDREIILKAMDAGTDFIQFKSEEPSRLFAEIAQKITNAVERYRAKQDFEKGSKTRELMMRTQRDLMERLSASSTTNQALDATLTAIRYLTGCTSGSIHLIQAKTNKFELAISHNLPNDQIKRFTFGDLYKVVYSKKSGYYTTESGTNESEQMISGGQIPIQSGTDVVGVLSFMMDKPQKLPSDFRNTLELLTGYLGSTLIRIHSEEQVRHRERELSELYQAMQELVIVIDMDGTILSVNPATTRTLAYTEEELVGMPVQILFSPAIRDEVIFQFMDITGTGGFTQNTFPLLNKKGDEIPVETRGTTGMWGGRNVLFCISREIGERLEAERNMHEYYERISAILASSAAQIYMKDTSFRYLMGNSPFCLFVHTDPHDLIGKTDEDFFSSDIADKRRKTDSIVISRDVPIHNIEEEMIEDGEHRWFVSSKIPVHDQSGTVTGLVGTSLDITDLVNTREELERRDRILSAISTVAQSLVRNDEWEPIIPDYLELLGLASGVEQVILIGMNLYDRPGFEDYYCEWVMPDEKGDKISHGSICQEIFPSFYKYLSKNRFFISDRKKIAEELGIIESESIPSFLLMIPVFISDTLWGTLAMMAWKTDYILRIAEIEALVMASEVIGSAISRYQTEELFHKPVEQSLVGVYLIQDSHFVYTNPRLSEILGCSREELDNSPVTAFIYPDDIGMVTDNHERLNLNPDMALDYEFRGVTRDGRVIWMENLITGILYKGKPAVLGSIMDITVRKQAEESIRLSLKEKDILLREVHHRVKNNMQIIVSMLRIQSSMVDNPTVFDVLQESKNRILSMAIVHEKLYRTDNLVSINLLEYISSLANTLITDFSPDEPLITLDLICNPAIEMTIDAGIPLGLIMNELITNSFKHGFQPQKKGTISITIVTDEAGFLDITYRDTGKGLPLGFDMEASDTLGMQIISNLIFQSSGEIAFQTDNGAVVHMKIPVNEGFIIGGSEHATGE</sequence>
<feature type="domain" description="PAS" evidence="11">
    <location>
        <begin position="294"/>
        <end position="338"/>
    </location>
</feature>
<dbReference type="InterPro" id="IPR013655">
    <property type="entry name" value="PAS_fold_3"/>
</dbReference>
<dbReference type="Pfam" id="PF07568">
    <property type="entry name" value="HisKA_2"/>
    <property type="match status" value="1"/>
</dbReference>
<dbReference type="SUPFAM" id="SSF55874">
    <property type="entry name" value="ATPase domain of HSP90 chaperone/DNA topoisomerase II/histidine kinase"/>
    <property type="match status" value="1"/>
</dbReference>
<evidence type="ECO:0000313" key="14">
    <source>
        <dbReference type="Proteomes" id="UP000245934"/>
    </source>
</evidence>
<name>A0A2V2N6G5_9EURY</name>
<organism evidence="13 14">
    <name type="scientific">Methanospirillum stamsii</name>
    <dbReference type="NCBI Taxonomy" id="1277351"/>
    <lineage>
        <taxon>Archaea</taxon>
        <taxon>Methanobacteriati</taxon>
        <taxon>Methanobacteriota</taxon>
        <taxon>Stenosarchaea group</taxon>
        <taxon>Methanomicrobia</taxon>
        <taxon>Methanomicrobiales</taxon>
        <taxon>Methanospirillaceae</taxon>
        <taxon>Methanospirillum</taxon>
    </lineage>
</organism>
<evidence type="ECO:0000256" key="7">
    <source>
        <dbReference type="ARBA" id="ARBA00022840"/>
    </source>
</evidence>
<dbReference type="AlphaFoldDB" id="A0A2V2N6G5"/>
<dbReference type="Gene3D" id="3.40.50.2300">
    <property type="match status" value="1"/>
</dbReference>
<dbReference type="InterPro" id="IPR011495">
    <property type="entry name" value="Sig_transdc_His_kin_sub2_dim/P"/>
</dbReference>
<dbReference type="SMART" id="SM00086">
    <property type="entry name" value="PAC"/>
    <property type="match status" value="3"/>
</dbReference>
<dbReference type="EMBL" id="QGMZ01000010">
    <property type="protein sequence ID" value="PWR75429.1"/>
    <property type="molecule type" value="Genomic_DNA"/>
</dbReference>
<dbReference type="InterPro" id="IPR013656">
    <property type="entry name" value="PAS_4"/>
</dbReference>
<dbReference type="SMART" id="SM00387">
    <property type="entry name" value="HATPase_c"/>
    <property type="match status" value="1"/>
</dbReference>
<feature type="domain" description="PAC" evidence="12">
    <location>
        <begin position="487"/>
        <end position="543"/>
    </location>
</feature>
<dbReference type="GO" id="GO:0000160">
    <property type="term" value="P:phosphorelay signal transduction system"/>
    <property type="evidence" value="ECO:0007669"/>
    <property type="project" value="InterPro"/>
</dbReference>
<keyword evidence="4" id="KW-0808">Transferase</keyword>